<dbReference type="GO" id="GO:0016740">
    <property type="term" value="F:transferase activity"/>
    <property type="evidence" value="ECO:0007669"/>
    <property type="project" value="UniProtKB-KW"/>
</dbReference>
<dbReference type="PANTHER" id="PTHR21310:SF42">
    <property type="entry name" value="BIFUNCTIONAL AAC_APH"/>
    <property type="match status" value="1"/>
</dbReference>
<reference evidence="3 4" key="1">
    <citation type="submission" date="2017-07" db="EMBL/GenBank/DDBJ databases">
        <title>Draft whole genome sequences of clinical Proprionibacteriaceae strains.</title>
        <authorList>
            <person name="Bernier A.-M."/>
            <person name="Bernard K."/>
            <person name="Domingo M.-C."/>
        </authorList>
    </citation>
    <scope>NUCLEOTIDE SEQUENCE [LARGE SCALE GENOMIC DNA]</scope>
    <source>
        <strain evidence="3 4">NML 160184</strain>
    </source>
</reference>
<accession>A0A255EEV8</accession>
<feature type="region of interest" description="Disordered" evidence="1">
    <location>
        <begin position="1"/>
        <end position="35"/>
    </location>
</feature>
<sequence>MSSKLPRVFSLAGETRSGPAQRWGEPTLSADSVGLRPRGCGFPGFWDSLPTVNPAADQPTTGAGASPTSSPPGARRTRATIHADELSITPELVRRLVTRDLPARWAELPLSELPLTGSTNRLFRLGDELLVRLPRQSGSGKHLETETKWSAVLDEALPIAVPQVVATGQPGFGYGENWTVVRWVDGVHPPTAKPGDAVDQNADHLAKELAGVVRTLRELPVEDDARYDPALRWYRGGALAPIDVDVRKNIEACRDLQLDLDLDGLLKLWEGSLTLPGAAADARSTGDLHWFHGDIVAENLLVKDGRLVSLLDLGGIGVGDPTVDLHGAWELFDADARETFREGSGVDEPTWLRGRAWAIAISVGVLSYYWHSMPDRCVDRLAMAQNVLADR</sequence>
<gene>
    <name evidence="3" type="ORF">CGZ92_01895</name>
</gene>
<evidence type="ECO:0000313" key="3">
    <source>
        <dbReference type="EMBL" id="OYN90084.1"/>
    </source>
</evidence>
<dbReference type="EMBL" id="NMVI01000007">
    <property type="protein sequence ID" value="OYN90084.1"/>
    <property type="molecule type" value="Genomic_DNA"/>
</dbReference>
<dbReference type="InterPro" id="IPR002575">
    <property type="entry name" value="Aminoglycoside_PTrfase"/>
</dbReference>
<feature type="compositionally biased region" description="Polar residues" evidence="1">
    <location>
        <begin position="58"/>
        <end position="68"/>
    </location>
</feature>
<dbReference type="Proteomes" id="UP000216533">
    <property type="component" value="Unassembled WGS sequence"/>
</dbReference>
<evidence type="ECO:0000259" key="2">
    <source>
        <dbReference type="Pfam" id="PF01636"/>
    </source>
</evidence>
<comment type="caution">
    <text evidence="3">The sequence shown here is derived from an EMBL/GenBank/DDBJ whole genome shotgun (WGS) entry which is preliminary data.</text>
</comment>
<evidence type="ECO:0000256" key="1">
    <source>
        <dbReference type="SAM" id="MobiDB-lite"/>
    </source>
</evidence>
<organism evidence="3 4">
    <name type="scientific">Parenemella sanctibonifatiensis</name>
    <dbReference type="NCBI Taxonomy" id="2016505"/>
    <lineage>
        <taxon>Bacteria</taxon>
        <taxon>Bacillati</taxon>
        <taxon>Actinomycetota</taxon>
        <taxon>Actinomycetes</taxon>
        <taxon>Propionibacteriales</taxon>
        <taxon>Propionibacteriaceae</taxon>
        <taxon>Parenemella</taxon>
    </lineage>
</organism>
<evidence type="ECO:0000313" key="4">
    <source>
        <dbReference type="Proteomes" id="UP000216533"/>
    </source>
</evidence>
<proteinExistence type="predicted"/>
<dbReference type="AlphaFoldDB" id="A0A255EEV8"/>
<dbReference type="SUPFAM" id="SSF56112">
    <property type="entry name" value="Protein kinase-like (PK-like)"/>
    <property type="match status" value="1"/>
</dbReference>
<dbReference type="Gene3D" id="3.30.200.20">
    <property type="entry name" value="Phosphorylase Kinase, domain 1"/>
    <property type="match status" value="1"/>
</dbReference>
<dbReference type="Pfam" id="PF01636">
    <property type="entry name" value="APH"/>
    <property type="match status" value="1"/>
</dbReference>
<protein>
    <submittedName>
        <fullName evidence="3">Phosphotransferase</fullName>
    </submittedName>
</protein>
<feature type="region of interest" description="Disordered" evidence="1">
    <location>
        <begin position="49"/>
        <end position="77"/>
    </location>
</feature>
<feature type="domain" description="Aminoglycoside phosphotransferase" evidence="2">
    <location>
        <begin position="117"/>
        <end position="357"/>
    </location>
</feature>
<dbReference type="PANTHER" id="PTHR21310">
    <property type="entry name" value="AMINOGLYCOSIDE PHOSPHOTRANSFERASE-RELATED-RELATED"/>
    <property type="match status" value="1"/>
</dbReference>
<name>A0A255EEV8_9ACTN</name>
<dbReference type="Gene3D" id="3.90.1200.10">
    <property type="match status" value="1"/>
</dbReference>
<keyword evidence="3" id="KW-0808">Transferase</keyword>
<dbReference type="InterPro" id="IPR051678">
    <property type="entry name" value="AGP_Transferase"/>
</dbReference>
<dbReference type="InterPro" id="IPR011009">
    <property type="entry name" value="Kinase-like_dom_sf"/>
</dbReference>